<proteinExistence type="predicted"/>
<gene>
    <name evidence="1" type="ORF">OIE82_16325</name>
</gene>
<dbReference type="EMBL" id="CP109207">
    <property type="protein sequence ID" value="WUU54617.1"/>
    <property type="molecule type" value="Genomic_DNA"/>
</dbReference>
<evidence type="ECO:0000313" key="1">
    <source>
        <dbReference type="EMBL" id="WUU54617.1"/>
    </source>
</evidence>
<organism evidence="1">
    <name type="scientific">Streptomyces althioticus</name>
    <dbReference type="NCBI Taxonomy" id="83380"/>
    <lineage>
        <taxon>Bacteria</taxon>
        <taxon>Bacillati</taxon>
        <taxon>Actinomycetota</taxon>
        <taxon>Actinomycetes</taxon>
        <taxon>Kitasatosporales</taxon>
        <taxon>Streptomycetaceae</taxon>
        <taxon>Streptomyces</taxon>
        <taxon>Streptomyces althioticus group</taxon>
    </lineage>
</organism>
<name>A0ABZ1Y850_9ACTN</name>
<reference evidence="1" key="1">
    <citation type="submission" date="2022-10" db="EMBL/GenBank/DDBJ databases">
        <title>The complete genomes of actinobacterial strains from the NBC collection.</title>
        <authorList>
            <person name="Joergensen T.S."/>
            <person name="Alvarez Arevalo M."/>
            <person name="Sterndorff E.B."/>
            <person name="Faurdal D."/>
            <person name="Vuksanovic O."/>
            <person name="Mourched A.-S."/>
            <person name="Charusanti P."/>
            <person name="Shaw S."/>
            <person name="Blin K."/>
            <person name="Weber T."/>
        </authorList>
    </citation>
    <scope>NUCLEOTIDE SEQUENCE [LARGE SCALE GENOMIC DNA]</scope>
    <source>
        <strain evidence="1">NBC 01686</strain>
    </source>
</reference>
<accession>A0ABZ1Y850</accession>
<dbReference type="RefSeq" id="WP_395758935.1">
    <property type="nucleotide sequence ID" value="NZ_CP109207.1"/>
</dbReference>
<protein>
    <submittedName>
        <fullName evidence="1">Uncharacterized protein</fullName>
    </submittedName>
</protein>
<sequence>MRLLDTIAQLVTLTSAVITLTHTVIQLSCDRRRPSADAIERAVDRRASDARGYDHLDSFSDEELSDGDSN</sequence>